<dbReference type="InterPro" id="IPR017850">
    <property type="entry name" value="Alkaline_phosphatase_core_sf"/>
</dbReference>
<comment type="catalytic activity">
    <reaction evidence="1">
        <text>(2R)-2-phosphoglycerate = (2R)-3-phosphoglycerate</text>
        <dbReference type="Rhea" id="RHEA:15901"/>
        <dbReference type="ChEBI" id="CHEBI:58272"/>
        <dbReference type="ChEBI" id="CHEBI:58289"/>
        <dbReference type="EC" id="5.4.2.12"/>
    </reaction>
</comment>
<reference evidence="8 9" key="1">
    <citation type="journal article" date="2022" name="Genome Biol. Evol.">
        <title>Host diet, physiology and behaviors set the stage for Lachnospiraceae cladogenesis.</title>
        <authorList>
            <person name="Vera-Ponce De Leon A."/>
            <person name="Schneider M."/>
            <person name="Jahnes B.C."/>
            <person name="Sadowski V."/>
            <person name="Camuy-Velez L.A."/>
            <person name="Duan J."/>
            <person name="Sabree Z.L."/>
        </authorList>
    </citation>
    <scope>NUCLEOTIDE SEQUENCE [LARGE SCALE GENOMIC DNA]</scope>
    <source>
        <strain evidence="8 9">PAL227</strain>
    </source>
</reference>
<dbReference type="InterPro" id="IPR004456">
    <property type="entry name" value="Pglycerate_mutase_ApgM"/>
</dbReference>
<comment type="caution">
    <text evidence="8">The sequence shown here is derived from an EMBL/GenBank/DDBJ whole genome shotgun (WGS) entry which is preliminary data.</text>
</comment>
<evidence type="ECO:0000256" key="4">
    <source>
        <dbReference type="ARBA" id="ARBA00005524"/>
    </source>
</evidence>
<dbReference type="SUPFAM" id="SSF53649">
    <property type="entry name" value="Alkaline phosphatase-like"/>
    <property type="match status" value="1"/>
</dbReference>
<keyword evidence="9" id="KW-1185">Reference proteome</keyword>
<evidence type="ECO:0000256" key="1">
    <source>
        <dbReference type="ARBA" id="ARBA00000370"/>
    </source>
</evidence>
<comment type="pathway">
    <text evidence="3">Carbohydrate degradation.</text>
</comment>
<dbReference type="NCBIfam" id="NF003242">
    <property type="entry name" value="PRK04200.1"/>
    <property type="match status" value="1"/>
</dbReference>
<dbReference type="GO" id="GO:0004619">
    <property type="term" value="F:phosphoglycerate mutase activity"/>
    <property type="evidence" value="ECO:0007669"/>
    <property type="project" value="UniProtKB-EC"/>
</dbReference>
<dbReference type="EC" id="5.4.2.12" evidence="8"/>
<dbReference type="PANTHER" id="PTHR31209">
    <property type="entry name" value="COFACTOR-INDEPENDENT PHOSPHOGLYCERATE MUTASE"/>
    <property type="match status" value="1"/>
</dbReference>
<dbReference type="CDD" id="cd16011">
    <property type="entry name" value="iPGM_like"/>
    <property type="match status" value="1"/>
</dbReference>
<dbReference type="Pfam" id="PF10143">
    <property type="entry name" value="PhosphMutase"/>
    <property type="match status" value="1"/>
</dbReference>
<comment type="function">
    <text evidence="2">Catalyzes the interconversion of 2-phosphoglycerate and 3-phosphoglycerate.</text>
</comment>
<gene>
    <name evidence="8" type="ORF">NK118_00380</name>
</gene>
<organism evidence="8 9">
    <name type="scientific">Ohessyouella blattaphilus</name>
    <dbReference type="NCBI Taxonomy" id="2949333"/>
    <lineage>
        <taxon>Bacteria</taxon>
        <taxon>Bacillati</taxon>
        <taxon>Bacillota</taxon>
        <taxon>Clostridia</taxon>
        <taxon>Lachnospirales</taxon>
        <taxon>Lachnospiraceae</taxon>
        <taxon>Ohessyouella</taxon>
    </lineage>
</organism>
<dbReference type="InterPro" id="IPR006124">
    <property type="entry name" value="Metalloenzyme"/>
</dbReference>
<dbReference type="Gene3D" id="3.40.720.10">
    <property type="entry name" value="Alkaline Phosphatase, subunit A"/>
    <property type="match status" value="2"/>
</dbReference>
<dbReference type="Pfam" id="PF01676">
    <property type="entry name" value="Metalloenzyme"/>
    <property type="match status" value="1"/>
</dbReference>
<proteinExistence type="inferred from homology"/>
<comment type="similarity">
    <text evidence="4">Belongs to the BPG-independent phosphoglycerate mutase family. A-PGAM subfamily.</text>
</comment>
<evidence type="ECO:0000313" key="8">
    <source>
        <dbReference type="EMBL" id="MCP1108707.1"/>
    </source>
</evidence>
<name>A0ABT1EHD1_9FIRM</name>
<evidence type="ECO:0000256" key="6">
    <source>
        <dbReference type="ARBA" id="ARBA00023235"/>
    </source>
</evidence>
<sequence length="399" mass="43025">MKYVVLLSDGMAGEPLAQLDGKTTMEAAAKPVMDELARDGLVGLANTVPAGMSPGSDVANLGVCGYDPKVYYTGRSPLEALSIGADLKEEDLSLRMNLVTLSSEEAAYADKRILDHSAGEISDEEAKELVSAVSAAFTRPGYTFYPGTSYRHLLVTKKREIGELTPPHDILEKVIGDYLPADAILGDMMAKSYEILKDHPINAARREKGLNEANSLWFWGAGTKPLLTSFTEKTGKKGAMISAVDLLKGIAIGAGMETIEVEGANGGLHTNYEGKAAAAAKTLLEDGNDFVYIHVEAPDEMGHQGLINEKVEAIENVDRRVLAPLLKELRASGEAFRIMILPDHPTPIALRTHTAAAVPFLLYDSEKPEKGPVSFSEKSAKETGYVVEKGYTLIDYLLK</sequence>
<dbReference type="RefSeq" id="WP_262067615.1">
    <property type="nucleotide sequence ID" value="NZ_JAMXOC010000001.1"/>
</dbReference>
<evidence type="ECO:0000259" key="7">
    <source>
        <dbReference type="Pfam" id="PF01676"/>
    </source>
</evidence>
<dbReference type="PIRSF" id="PIRSF006392">
    <property type="entry name" value="IPGAM_arch"/>
    <property type="match status" value="1"/>
</dbReference>
<protein>
    <submittedName>
        <fullName evidence="8">Cofactor-independent phosphoglycerate mutase</fullName>
        <ecNumber evidence="8">5.4.2.12</ecNumber>
    </submittedName>
</protein>
<dbReference type="EMBL" id="JAMZFV010000001">
    <property type="protein sequence ID" value="MCP1108707.1"/>
    <property type="molecule type" value="Genomic_DNA"/>
</dbReference>
<dbReference type="Proteomes" id="UP001523565">
    <property type="component" value="Unassembled WGS sequence"/>
</dbReference>
<dbReference type="InterPro" id="IPR023665">
    <property type="entry name" value="ApgAM_prokaryotes"/>
</dbReference>
<evidence type="ECO:0000256" key="2">
    <source>
        <dbReference type="ARBA" id="ARBA00002315"/>
    </source>
</evidence>
<keyword evidence="6 8" id="KW-0413">Isomerase</keyword>
<evidence type="ECO:0000256" key="5">
    <source>
        <dbReference type="ARBA" id="ARBA00023152"/>
    </source>
</evidence>
<dbReference type="PANTHER" id="PTHR31209:SF4">
    <property type="entry name" value="2,3-BISPHOSPHOGLYCERATE-INDEPENDENT PHOSPHOGLYCERATE MUTASE"/>
    <property type="match status" value="1"/>
</dbReference>
<dbReference type="NCBIfam" id="TIGR00306">
    <property type="entry name" value="apgM"/>
    <property type="match status" value="1"/>
</dbReference>
<keyword evidence="5" id="KW-0324">Glycolysis</keyword>
<dbReference type="NCBIfam" id="TIGR02535">
    <property type="entry name" value="hyp_Hser_kinase"/>
    <property type="match status" value="1"/>
</dbReference>
<evidence type="ECO:0000256" key="3">
    <source>
        <dbReference type="ARBA" id="ARBA00004921"/>
    </source>
</evidence>
<accession>A0ABT1EHD1</accession>
<evidence type="ECO:0000313" key="9">
    <source>
        <dbReference type="Proteomes" id="UP001523565"/>
    </source>
</evidence>
<feature type="domain" description="Metalloenzyme" evidence="7">
    <location>
        <begin position="1"/>
        <end position="369"/>
    </location>
</feature>